<keyword evidence="2 6" id="KW-0808">Transferase</keyword>
<comment type="similarity">
    <text evidence="6">Belongs to the FPP/GGPP synthase family.</text>
</comment>
<sequence>MVSRICRRFCYKSALSIAHADKMCDQTHLTDKPDDFQELSKFPFLSVHSPHFDTIANVKKMMHQFPFVVRDSILRTDPEMRGVVERYDELCYYTGPERDLYPGPVLMDCYTALESPEKLTCDRLKMATMLSWAFEHAGTSTIIVDDVMDESVERWKKPTWHTLPQVGMRVALDVNLIRMGAFAILRRYLNNHPNYKHFHNLLAEIIHQTSLGQALDVATSGLFRKTRDISLLSFDGFYAITKYKADFIIYTAPILSAIYLAELDPNLYFDSVRLFRSFSIYRQAQNDMWDAFGHYANYGKVSSDIANGQCTWITSMVLIHGSEKQKELLQENYGRAEISCRNVCYRIFEELDVLGKYVELKEDLVRSCAERISEVSHPGFARMINTLLEHYVVQEDFLL</sequence>
<dbReference type="PANTHER" id="PTHR11525">
    <property type="entry name" value="FARNESYL-PYROPHOSPHATE SYNTHETASE"/>
    <property type="match status" value="1"/>
</dbReference>
<evidence type="ECO:0000256" key="6">
    <source>
        <dbReference type="RuleBase" id="RU004466"/>
    </source>
</evidence>
<gene>
    <name evidence="7" type="ORF">PPYR_15114</name>
</gene>
<dbReference type="PANTHER" id="PTHR11525:SF0">
    <property type="entry name" value="FARNESYL PYROPHOSPHATE SYNTHASE"/>
    <property type="match status" value="1"/>
</dbReference>
<accession>A0A5N3ZZN9</accession>
<dbReference type="GO" id="GO:0004161">
    <property type="term" value="F:dimethylallyltranstransferase activity"/>
    <property type="evidence" value="ECO:0007669"/>
    <property type="project" value="TreeGrafter"/>
</dbReference>
<dbReference type="GO" id="GO:0004337">
    <property type="term" value="F:(2E,6E)-farnesyl diphosphate synthase activity"/>
    <property type="evidence" value="ECO:0007669"/>
    <property type="project" value="TreeGrafter"/>
</dbReference>
<evidence type="ECO:0008006" key="9">
    <source>
        <dbReference type="Google" id="ProtNLM"/>
    </source>
</evidence>
<dbReference type="InterPro" id="IPR039702">
    <property type="entry name" value="FPS1-like"/>
</dbReference>
<evidence type="ECO:0000313" key="7">
    <source>
        <dbReference type="EMBL" id="KAB0790488.1"/>
    </source>
</evidence>
<name>A0A5N3ZZN9_PHOPY</name>
<organism evidence="7 8">
    <name type="scientific">Photinus pyralis</name>
    <name type="common">Common eastern firefly</name>
    <name type="synonym">Lampyris pyralis</name>
    <dbReference type="NCBI Taxonomy" id="7054"/>
    <lineage>
        <taxon>Eukaryota</taxon>
        <taxon>Metazoa</taxon>
        <taxon>Ecdysozoa</taxon>
        <taxon>Arthropoda</taxon>
        <taxon>Hexapoda</taxon>
        <taxon>Insecta</taxon>
        <taxon>Pterygota</taxon>
        <taxon>Neoptera</taxon>
        <taxon>Endopterygota</taxon>
        <taxon>Coleoptera</taxon>
        <taxon>Polyphaga</taxon>
        <taxon>Elateriformia</taxon>
        <taxon>Elateroidea</taxon>
        <taxon>Lampyridae</taxon>
        <taxon>Lampyrinae</taxon>
        <taxon>Photinus</taxon>
    </lineage>
</organism>
<dbReference type="EMBL" id="VVIM01001210">
    <property type="protein sequence ID" value="KAB0790488.1"/>
    <property type="molecule type" value="Genomic_DNA"/>
</dbReference>
<reference evidence="7 8" key="1">
    <citation type="journal article" date="2018" name="Elife">
        <title>Firefly genomes illuminate parallel origins of bioluminescence in beetles.</title>
        <authorList>
            <person name="Fallon T.R."/>
            <person name="Lower S.E."/>
            <person name="Chang C.H."/>
            <person name="Bessho-Uehara M."/>
            <person name="Martin G.J."/>
            <person name="Bewick A.J."/>
            <person name="Behringer M."/>
            <person name="Debat H.J."/>
            <person name="Wong I."/>
            <person name="Day J.C."/>
            <person name="Suvorov A."/>
            <person name="Silva C.J."/>
            <person name="Stanger-Hall K.F."/>
            <person name="Hall D.W."/>
            <person name="Schmitz R.J."/>
            <person name="Nelson D.R."/>
            <person name="Lewis S.M."/>
            <person name="Shigenobu S."/>
            <person name="Bybee S.M."/>
            <person name="Larracuente A.M."/>
            <person name="Oba Y."/>
            <person name="Weng J.K."/>
        </authorList>
    </citation>
    <scope>NUCLEOTIDE SEQUENCE [LARGE SCALE GENOMIC DNA]</scope>
    <source>
        <strain evidence="7">1611_PpyrPB1</strain>
        <tissue evidence="7">Whole body</tissue>
    </source>
</reference>
<protein>
    <recommendedName>
        <fullName evidence="9">Polyprenyl synthetase</fullName>
    </recommendedName>
</protein>
<comment type="cofactor">
    <cofactor evidence="1">
        <name>Mg(2+)</name>
        <dbReference type="ChEBI" id="CHEBI:18420"/>
    </cofactor>
</comment>
<evidence type="ECO:0000256" key="3">
    <source>
        <dbReference type="ARBA" id="ARBA00022723"/>
    </source>
</evidence>
<evidence type="ECO:0000256" key="5">
    <source>
        <dbReference type="ARBA" id="ARBA00033740"/>
    </source>
</evidence>
<evidence type="ECO:0000313" key="8">
    <source>
        <dbReference type="Proteomes" id="UP000327044"/>
    </source>
</evidence>
<dbReference type="GO" id="GO:0046872">
    <property type="term" value="F:metal ion binding"/>
    <property type="evidence" value="ECO:0007669"/>
    <property type="project" value="UniProtKB-KW"/>
</dbReference>
<evidence type="ECO:0000256" key="1">
    <source>
        <dbReference type="ARBA" id="ARBA00001946"/>
    </source>
</evidence>
<comment type="pathway">
    <text evidence="5">Pheromone biosynthesis.</text>
</comment>
<dbReference type="Pfam" id="PF00348">
    <property type="entry name" value="polyprenyl_synt"/>
    <property type="match status" value="1"/>
</dbReference>
<dbReference type="InParanoid" id="A0A5N3ZZN9"/>
<evidence type="ECO:0000256" key="4">
    <source>
        <dbReference type="ARBA" id="ARBA00022842"/>
    </source>
</evidence>
<dbReference type="AlphaFoldDB" id="A0A5N3ZZN9"/>
<keyword evidence="3" id="KW-0479">Metal-binding</keyword>
<dbReference type="GO" id="GO:0042811">
    <property type="term" value="P:pheromone biosynthetic process"/>
    <property type="evidence" value="ECO:0007669"/>
    <property type="project" value="UniProtKB-ARBA"/>
</dbReference>
<dbReference type="GO" id="GO:0005737">
    <property type="term" value="C:cytoplasm"/>
    <property type="evidence" value="ECO:0007669"/>
    <property type="project" value="TreeGrafter"/>
</dbReference>
<comment type="caution">
    <text evidence="7">The sequence shown here is derived from an EMBL/GenBank/DDBJ whole genome shotgun (WGS) entry which is preliminary data.</text>
</comment>
<keyword evidence="4" id="KW-0460">Magnesium</keyword>
<keyword evidence="8" id="KW-1185">Reference proteome</keyword>
<dbReference type="SUPFAM" id="SSF48576">
    <property type="entry name" value="Terpenoid synthases"/>
    <property type="match status" value="1"/>
</dbReference>
<evidence type="ECO:0000256" key="2">
    <source>
        <dbReference type="ARBA" id="ARBA00022679"/>
    </source>
</evidence>
<dbReference type="GO" id="GO:0045337">
    <property type="term" value="P:farnesyl diphosphate biosynthetic process"/>
    <property type="evidence" value="ECO:0007669"/>
    <property type="project" value="TreeGrafter"/>
</dbReference>
<dbReference type="InterPro" id="IPR008949">
    <property type="entry name" value="Isoprenoid_synthase_dom_sf"/>
</dbReference>
<dbReference type="Gene3D" id="1.10.600.10">
    <property type="entry name" value="Farnesyl Diphosphate Synthase"/>
    <property type="match status" value="1"/>
</dbReference>
<proteinExistence type="inferred from homology"/>
<dbReference type="Proteomes" id="UP000327044">
    <property type="component" value="Unassembled WGS sequence"/>
</dbReference>
<dbReference type="InterPro" id="IPR000092">
    <property type="entry name" value="Polyprenyl_synt"/>
</dbReference>